<protein>
    <submittedName>
        <fullName evidence="1">Uncharacterized protein</fullName>
    </submittedName>
</protein>
<name>K9EKK5_9BACE</name>
<dbReference type="eggNOG" id="ENOG5032NHS">
    <property type="taxonomic scope" value="Bacteria"/>
</dbReference>
<dbReference type="Proteomes" id="UP000009872">
    <property type="component" value="Unassembled WGS sequence"/>
</dbReference>
<dbReference type="AlphaFoldDB" id="K9EKK5"/>
<dbReference type="HOGENOM" id="CLU_945446_0_0_10"/>
<dbReference type="STRING" id="742727.HMPREF9447_01652"/>
<reference evidence="1 2" key="1">
    <citation type="submission" date="2012-09" db="EMBL/GenBank/DDBJ databases">
        <title>The Genome Sequence of Bacteroides oleiciplenus YIT 12058.</title>
        <authorList>
            <consortium name="The Broad Institute Genome Sequencing Platform"/>
            <person name="Earl A."/>
            <person name="Ward D."/>
            <person name="Feldgarden M."/>
            <person name="Gevers D."/>
            <person name="Morotomi M."/>
            <person name="Walker B."/>
            <person name="Young S.K."/>
            <person name="Zeng Q."/>
            <person name="Gargeya S."/>
            <person name="Fitzgerald M."/>
            <person name="Haas B."/>
            <person name="Abouelleil A."/>
            <person name="Alvarado L."/>
            <person name="Arachchi H.M."/>
            <person name="Berlin A.M."/>
            <person name="Chapman S.B."/>
            <person name="Goldberg J."/>
            <person name="Griggs A."/>
            <person name="Gujja S."/>
            <person name="Hansen M."/>
            <person name="Howarth C."/>
            <person name="Imamovic A."/>
            <person name="Larimer J."/>
            <person name="McCowen C."/>
            <person name="Montmayeur A."/>
            <person name="Murphy C."/>
            <person name="Neiman D."/>
            <person name="Pearson M."/>
            <person name="Priest M."/>
            <person name="Roberts A."/>
            <person name="Saif S."/>
            <person name="Shea T."/>
            <person name="Sisk P."/>
            <person name="Sykes S."/>
            <person name="Wortman J."/>
            <person name="Nusbaum C."/>
            <person name="Birren B."/>
        </authorList>
    </citation>
    <scope>NUCLEOTIDE SEQUENCE [LARGE SCALE GENOMIC DNA]</scope>
    <source>
        <strain evidence="1 2">YIT 12058</strain>
    </source>
</reference>
<sequence length="294" mass="34472">MTIETLFKNLKKAVAYQERENNSFYEELGMRIKGYFLNQTYHSCSSIELTYYAEMTMLKSYLACITKPSKESFTGLADAFLYDFIAFSVIPKDKEDKARLLFTSLDMCHRILGILTCLSPQDAKIAFECFLNVIEDEIEMGNGVRYKNTLFPEVFILYDLLTDNNSSALLNKYIGDTPMHSVYKNFLQLIDSDDEDSIDLAIDEMVDYHLMQCRNDTYQREFYSRAWRFIPVEIWAFLRLRVIRGKTISFVKNRMIKKSIPFLMQEKYELSQTAQSLKKVIYKNYISNKVEPTV</sequence>
<comment type="caution">
    <text evidence="1">The sequence shown here is derived from an EMBL/GenBank/DDBJ whole genome shotgun (WGS) entry which is preliminary data.</text>
</comment>
<accession>K9EKK5</accession>
<evidence type="ECO:0000313" key="1">
    <source>
        <dbReference type="EMBL" id="EKU91462.1"/>
    </source>
</evidence>
<dbReference type="PATRIC" id="fig|742727.4.peg.1675"/>
<organism evidence="1 2">
    <name type="scientific">Bacteroides oleiciplenus YIT 12058</name>
    <dbReference type="NCBI Taxonomy" id="742727"/>
    <lineage>
        <taxon>Bacteria</taxon>
        <taxon>Pseudomonadati</taxon>
        <taxon>Bacteroidota</taxon>
        <taxon>Bacteroidia</taxon>
        <taxon>Bacteroidales</taxon>
        <taxon>Bacteroidaceae</taxon>
        <taxon>Bacteroides</taxon>
    </lineage>
</organism>
<dbReference type="EMBL" id="ADLF01000008">
    <property type="protein sequence ID" value="EKU91462.1"/>
    <property type="molecule type" value="Genomic_DNA"/>
</dbReference>
<proteinExistence type="predicted"/>
<dbReference type="RefSeq" id="WP_009129215.1">
    <property type="nucleotide sequence ID" value="NZ_JH992940.1"/>
</dbReference>
<evidence type="ECO:0000313" key="2">
    <source>
        <dbReference type="Proteomes" id="UP000009872"/>
    </source>
</evidence>
<keyword evidence="2" id="KW-1185">Reference proteome</keyword>
<gene>
    <name evidence="1" type="ORF">HMPREF9447_01652</name>
</gene>